<dbReference type="Pfam" id="PF02635">
    <property type="entry name" value="DsrE"/>
    <property type="match status" value="1"/>
</dbReference>
<organism evidence="1 2">
    <name type="scientific">Desulforamulus reducens (strain ATCC BAA-1160 / DSM 100696 / MI-1)</name>
    <name type="common">Desulfotomaculum reducens</name>
    <dbReference type="NCBI Taxonomy" id="349161"/>
    <lineage>
        <taxon>Bacteria</taxon>
        <taxon>Bacillati</taxon>
        <taxon>Bacillota</taxon>
        <taxon>Clostridia</taxon>
        <taxon>Eubacteriales</taxon>
        <taxon>Peptococcaceae</taxon>
        <taxon>Desulforamulus</taxon>
    </lineage>
</organism>
<dbReference type="RefSeq" id="WP_011877593.1">
    <property type="nucleotide sequence ID" value="NC_009253.1"/>
</dbReference>
<dbReference type="Proteomes" id="UP000001556">
    <property type="component" value="Chromosome"/>
</dbReference>
<dbReference type="STRING" id="349161.Dred_1233"/>
<accession>A4J3W4</accession>
<dbReference type="KEGG" id="drm:Dred_1233"/>
<dbReference type="EMBL" id="CP000612">
    <property type="protein sequence ID" value="ABO49767.1"/>
    <property type="molecule type" value="Genomic_DNA"/>
</dbReference>
<dbReference type="PANTHER" id="PTHR37691">
    <property type="entry name" value="BLR3518 PROTEIN"/>
    <property type="match status" value="1"/>
</dbReference>
<dbReference type="PANTHER" id="PTHR37691:SF1">
    <property type="entry name" value="BLR3518 PROTEIN"/>
    <property type="match status" value="1"/>
</dbReference>
<dbReference type="SUPFAM" id="SSF75169">
    <property type="entry name" value="DsrEFH-like"/>
    <property type="match status" value="1"/>
</dbReference>
<gene>
    <name evidence="1" type="ordered locus">Dred_1233</name>
</gene>
<evidence type="ECO:0000313" key="2">
    <source>
        <dbReference type="Proteomes" id="UP000001556"/>
    </source>
</evidence>
<dbReference type="InterPro" id="IPR027396">
    <property type="entry name" value="DsrEFH-like"/>
</dbReference>
<dbReference type="Gene3D" id="3.40.1260.10">
    <property type="entry name" value="DsrEFH-like"/>
    <property type="match status" value="1"/>
</dbReference>
<evidence type="ECO:0000313" key="1">
    <source>
        <dbReference type="EMBL" id="ABO49767.1"/>
    </source>
</evidence>
<dbReference type="OrthoDB" id="6412948at2"/>
<dbReference type="InterPro" id="IPR003787">
    <property type="entry name" value="Sulphur_relay_DsrE/F-like"/>
</dbReference>
<dbReference type="HOGENOM" id="CLU_127515_4_2_9"/>
<name>A4J3W4_DESRM</name>
<dbReference type="eggNOG" id="COG1416">
    <property type="taxonomic scope" value="Bacteria"/>
</dbReference>
<keyword evidence="2" id="KW-1185">Reference proteome</keyword>
<dbReference type="AlphaFoldDB" id="A4J3W4"/>
<sequence length="116" mass="13160">MEKIKVLFHVSENEIWQKTIANITNYFKDVEENTVHIEVVANAGAVASYFANQDRPQLLQQMEALAQRGVDFTACRNALSAHHLDEQSLPSFVRVVSGGITEIVNRQRKGYLYIKP</sequence>
<proteinExistence type="predicted"/>
<protein>
    <submittedName>
        <fullName evidence="1">Uncharacterized protein</fullName>
    </submittedName>
</protein>
<reference evidence="1 2" key="1">
    <citation type="submission" date="2007-03" db="EMBL/GenBank/DDBJ databases">
        <title>Complete sequence of Desulfotomaculum reducens MI-1.</title>
        <authorList>
            <consortium name="US DOE Joint Genome Institute"/>
            <person name="Copeland A."/>
            <person name="Lucas S."/>
            <person name="Lapidus A."/>
            <person name="Barry K."/>
            <person name="Detter J.C."/>
            <person name="Glavina del Rio T."/>
            <person name="Hammon N."/>
            <person name="Israni S."/>
            <person name="Dalin E."/>
            <person name="Tice H."/>
            <person name="Pitluck S."/>
            <person name="Sims D."/>
            <person name="Brettin T."/>
            <person name="Bruce D."/>
            <person name="Han C."/>
            <person name="Tapia R."/>
            <person name="Schmutz J."/>
            <person name="Larimer F."/>
            <person name="Land M."/>
            <person name="Hauser L."/>
            <person name="Kyrpides N."/>
            <person name="Kim E."/>
            <person name="Tebo B.M."/>
            <person name="Richardson P."/>
        </authorList>
    </citation>
    <scope>NUCLEOTIDE SEQUENCE [LARGE SCALE GENOMIC DNA]</scope>
    <source>
        <strain evidence="1 2">MI-1</strain>
    </source>
</reference>